<organism evidence="2">
    <name type="scientific">marine metagenome</name>
    <dbReference type="NCBI Taxonomy" id="408172"/>
    <lineage>
        <taxon>unclassified sequences</taxon>
        <taxon>metagenomes</taxon>
        <taxon>ecological metagenomes</taxon>
    </lineage>
</organism>
<dbReference type="EMBL" id="UINC01127875">
    <property type="protein sequence ID" value="SVD07285.1"/>
    <property type="molecule type" value="Genomic_DNA"/>
</dbReference>
<feature type="non-terminal residue" evidence="2">
    <location>
        <position position="1"/>
    </location>
</feature>
<sequence length="275" mass="31058">MLRLHSLDTLTREIYDNQVILFNKTKDAIYERMEYYAFDSDPGKPSIWKLRGSRSPIEAVRNGSARRIEIALKPQYEKLLSNGTLNTIAIFTPEGLPLKIFVPTDMPAFSGEKLGADLQDYAFKKQVHRGLLIANENIQLFITFPIYANATILAYVYYGMSFNQVAEAFQKDSNSLILIPEFPKSMYIKNLELENLEFLSGLTEPIVETIEGQYHALTPEPIPLAGNQVTTLVFAKNIDSTVKAGEMYFYQALLGASIFLIASGIFLFYVLRNAL</sequence>
<reference evidence="2" key="1">
    <citation type="submission" date="2018-05" db="EMBL/GenBank/DDBJ databases">
        <authorList>
            <person name="Lanie J.A."/>
            <person name="Ng W.-L."/>
            <person name="Kazmierczak K.M."/>
            <person name="Andrzejewski T.M."/>
            <person name="Davidsen T.M."/>
            <person name="Wayne K.J."/>
            <person name="Tettelin H."/>
            <person name="Glass J.I."/>
            <person name="Rusch D."/>
            <person name="Podicherti R."/>
            <person name="Tsui H.-C.T."/>
            <person name="Winkler M.E."/>
        </authorList>
    </citation>
    <scope>NUCLEOTIDE SEQUENCE</scope>
</reference>
<proteinExistence type="predicted"/>
<feature type="transmembrane region" description="Helical" evidence="1">
    <location>
        <begin position="248"/>
        <end position="271"/>
    </location>
</feature>
<dbReference type="AlphaFoldDB" id="A0A382SCW2"/>
<gene>
    <name evidence="2" type="ORF">METZ01_LOCUS360139</name>
</gene>
<keyword evidence="1" id="KW-1133">Transmembrane helix</keyword>
<keyword evidence="1" id="KW-0812">Transmembrane</keyword>
<accession>A0A382SCW2</accession>
<feature type="non-terminal residue" evidence="2">
    <location>
        <position position="275"/>
    </location>
</feature>
<protein>
    <submittedName>
        <fullName evidence="2">Uncharacterized protein</fullName>
    </submittedName>
</protein>
<name>A0A382SCW2_9ZZZZ</name>
<evidence type="ECO:0000313" key="2">
    <source>
        <dbReference type="EMBL" id="SVD07285.1"/>
    </source>
</evidence>
<evidence type="ECO:0000256" key="1">
    <source>
        <dbReference type="SAM" id="Phobius"/>
    </source>
</evidence>
<keyword evidence="1" id="KW-0472">Membrane</keyword>
<feature type="transmembrane region" description="Helical" evidence="1">
    <location>
        <begin position="138"/>
        <end position="158"/>
    </location>
</feature>